<feature type="transmembrane region" description="Helical" evidence="8">
    <location>
        <begin position="349"/>
        <end position="365"/>
    </location>
</feature>
<dbReference type="EMBL" id="JANUGQ010000032">
    <property type="protein sequence ID" value="MCS0639216.1"/>
    <property type="molecule type" value="Genomic_DNA"/>
</dbReference>
<evidence type="ECO:0000313" key="11">
    <source>
        <dbReference type="Proteomes" id="UP001431313"/>
    </source>
</evidence>
<evidence type="ECO:0000256" key="6">
    <source>
        <dbReference type="ARBA" id="ARBA00023136"/>
    </source>
</evidence>
<proteinExistence type="predicted"/>
<gene>
    <name evidence="10" type="ORF">NX801_26960</name>
</gene>
<dbReference type="InterPro" id="IPR004638">
    <property type="entry name" value="EmrB-like"/>
</dbReference>
<protein>
    <submittedName>
        <fullName evidence="10">MFS transporter</fullName>
    </submittedName>
</protein>
<dbReference type="SUPFAM" id="SSF103473">
    <property type="entry name" value="MFS general substrate transporter"/>
    <property type="match status" value="1"/>
</dbReference>
<feature type="transmembrane region" description="Helical" evidence="8">
    <location>
        <begin position="314"/>
        <end position="337"/>
    </location>
</feature>
<dbReference type="InterPro" id="IPR011701">
    <property type="entry name" value="MFS"/>
</dbReference>
<keyword evidence="6 8" id="KW-0472">Membrane</keyword>
<evidence type="ECO:0000256" key="4">
    <source>
        <dbReference type="ARBA" id="ARBA00022692"/>
    </source>
</evidence>
<comment type="subcellular location">
    <subcellularLocation>
        <location evidence="1">Cell membrane</location>
        <topology evidence="1">Multi-pass membrane protein</topology>
    </subcellularLocation>
</comment>
<accession>A0ABT2CPN1</accession>
<feature type="transmembrane region" description="Helical" evidence="8">
    <location>
        <begin position="155"/>
        <end position="176"/>
    </location>
</feature>
<dbReference type="PANTHER" id="PTHR42718:SF46">
    <property type="entry name" value="BLR6921 PROTEIN"/>
    <property type="match status" value="1"/>
</dbReference>
<dbReference type="CDD" id="cd17321">
    <property type="entry name" value="MFS_MMR_MDR_like"/>
    <property type="match status" value="1"/>
</dbReference>
<feature type="transmembrane region" description="Helical" evidence="8">
    <location>
        <begin position="215"/>
        <end position="235"/>
    </location>
</feature>
<keyword evidence="7" id="KW-0046">Antibiotic resistance</keyword>
<comment type="caution">
    <text evidence="10">The sequence shown here is derived from an EMBL/GenBank/DDBJ whole genome shotgun (WGS) entry which is preliminary data.</text>
</comment>
<dbReference type="PANTHER" id="PTHR42718">
    <property type="entry name" value="MAJOR FACILITATOR SUPERFAMILY MULTIDRUG TRANSPORTER MFSC"/>
    <property type="match status" value="1"/>
</dbReference>
<evidence type="ECO:0000256" key="2">
    <source>
        <dbReference type="ARBA" id="ARBA00022448"/>
    </source>
</evidence>
<keyword evidence="3" id="KW-1003">Cell membrane</keyword>
<dbReference type="Pfam" id="PF07690">
    <property type="entry name" value="MFS_1"/>
    <property type="match status" value="1"/>
</dbReference>
<feature type="transmembrane region" description="Helical" evidence="8">
    <location>
        <begin position="63"/>
        <end position="83"/>
    </location>
</feature>
<dbReference type="Gene3D" id="1.20.1720.10">
    <property type="entry name" value="Multidrug resistance protein D"/>
    <property type="match status" value="1"/>
</dbReference>
<feature type="transmembrane region" description="Helical" evidence="8">
    <location>
        <begin position="25"/>
        <end position="51"/>
    </location>
</feature>
<sequence>MVSSRVRRAAAVDPSAREPAGGGKWAWVALAVACAGQFLVVLDVSVVNVALPSMRADLGLSALGLQWVLNAYSIAFAGFMLLGGRAADIFGYKRMFLVGLGLFTAASLAGGLAQEGWQLLGARAVQGLGAAVLAPASLTIVTATAEPGPARTRAIGTWSAVGAGGGAAGGLVGGLLTDLLSWRWVLLINVPVGAVVLVAAVLFVRESRAHHGRRLDLRGAVLATAGLAAVAYGIVQTEQAGWTAPETLLPLFAGAAVLGIFVLVEARAAQPLMPLKVFRSRVVAGANAAMVVTGSASFAMWFFMTVYAQNVLGYTPLAAGVALIPSSAAIVIGSKLAPRLMHRTGARDLAVAGALISGAGFAWQSTMDAHGSYLADILGPGVLMMAGMGLIITPLAALATAGAAPGDAGLVSGLVNTSRTMGGALGLAVLSTVAAARTGHSTAPEALTAGYAMAFRTGAGVLLGSALLMLLWLPRRTEG</sequence>
<evidence type="ECO:0000259" key="9">
    <source>
        <dbReference type="PROSITE" id="PS50850"/>
    </source>
</evidence>
<dbReference type="InterPro" id="IPR020846">
    <property type="entry name" value="MFS_dom"/>
</dbReference>
<dbReference type="InterPro" id="IPR036259">
    <property type="entry name" value="MFS_trans_sf"/>
</dbReference>
<evidence type="ECO:0000256" key="7">
    <source>
        <dbReference type="ARBA" id="ARBA00023251"/>
    </source>
</evidence>
<dbReference type="NCBIfam" id="TIGR00711">
    <property type="entry name" value="efflux_EmrB"/>
    <property type="match status" value="1"/>
</dbReference>
<dbReference type="Gene3D" id="1.20.1250.20">
    <property type="entry name" value="MFS general substrate transporter like domains"/>
    <property type="match status" value="1"/>
</dbReference>
<name>A0ABT2CPN1_9ACTN</name>
<feature type="transmembrane region" description="Helical" evidence="8">
    <location>
        <begin position="420"/>
        <end position="439"/>
    </location>
</feature>
<feature type="transmembrane region" description="Helical" evidence="8">
    <location>
        <begin position="377"/>
        <end position="399"/>
    </location>
</feature>
<evidence type="ECO:0000256" key="3">
    <source>
        <dbReference type="ARBA" id="ARBA00022475"/>
    </source>
</evidence>
<reference evidence="10" key="1">
    <citation type="submission" date="2022-08" db="EMBL/GenBank/DDBJ databases">
        <authorList>
            <person name="Somphong A."/>
            <person name="Phongsopitanun W."/>
        </authorList>
    </citation>
    <scope>NUCLEOTIDE SEQUENCE</scope>
    <source>
        <strain evidence="10">LP05-1</strain>
    </source>
</reference>
<evidence type="ECO:0000256" key="8">
    <source>
        <dbReference type="SAM" id="Phobius"/>
    </source>
</evidence>
<feature type="domain" description="Major facilitator superfamily (MFS) profile" evidence="9">
    <location>
        <begin position="29"/>
        <end position="477"/>
    </location>
</feature>
<dbReference type="RefSeq" id="WP_258790547.1">
    <property type="nucleotide sequence ID" value="NZ_JANUGQ010000032.1"/>
</dbReference>
<feature type="transmembrane region" description="Helical" evidence="8">
    <location>
        <begin position="125"/>
        <end position="143"/>
    </location>
</feature>
<evidence type="ECO:0000313" key="10">
    <source>
        <dbReference type="EMBL" id="MCS0639216.1"/>
    </source>
</evidence>
<feature type="transmembrane region" description="Helical" evidence="8">
    <location>
        <begin position="182"/>
        <end position="203"/>
    </location>
</feature>
<feature type="transmembrane region" description="Helical" evidence="8">
    <location>
        <begin position="95"/>
        <end position="113"/>
    </location>
</feature>
<keyword evidence="5 8" id="KW-1133">Transmembrane helix</keyword>
<evidence type="ECO:0000256" key="5">
    <source>
        <dbReference type="ARBA" id="ARBA00022989"/>
    </source>
</evidence>
<feature type="transmembrane region" description="Helical" evidence="8">
    <location>
        <begin position="247"/>
        <end position="264"/>
    </location>
</feature>
<evidence type="ECO:0000256" key="1">
    <source>
        <dbReference type="ARBA" id="ARBA00004651"/>
    </source>
</evidence>
<keyword evidence="4 8" id="KW-0812">Transmembrane</keyword>
<keyword evidence="11" id="KW-1185">Reference proteome</keyword>
<feature type="transmembrane region" description="Helical" evidence="8">
    <location>
        <begin position="285"/>
        <end position="308"/>
    </location>
</feature>
<keyword evidence="2" id="KW-0813">Transport</keyword>
<dbReference type="PROSITE" id="PS50850">
    <property type="entry name" value="MFS"/>
    <property type="match status" value="1"/>
</dbReference>
<organism evidence="10 11">
    <name type="scientific">Streptomyces pyxinae</name>
    <dbReference type="NCBI Taxonomy" id="2970734"/>
    <lineage>
        <taxon>Bacteria</taxon>
        <taxon>Bacillati</taxon>
        <taxon>Actinomycetota</taxon>
        <taxon>Actinomycetes</taxon>
        <taxon>Kitasatosporales</taxon>
        <taxon>Streptomycetaceae</taxon>
        <taxon>Streptomyces</taxon>
    </lineage>
</organism>
<dbReference type="Proteomes" id="UP001431313">
    <property type="component" value="Unassembled WGS sequence"/>
</dbReference>
<feature type="transmembrane region" description="Helical" evidence="8">
    <location>
        <begin position="451"/>
        <end position="473"/>
    </location>
</feature>